<feature type="region of interest" description="Disordered" evidence="1">
    <location>
        <begin position="1"/>
        <end position="65"/>
    </location>
</feature>
<feature type="compositionally biased region" description="Polar residues" evidence="1">
    <location>
        <begin position="191"/>
        <end position="201"/>
    </location>
</feature>
<evidence type="ECO:0000313" key="2">
    <source>
        <dbReference type="EMBL" id="CAE6474955.1"/>
    </source>
</evidence>
<evidence type="ECO:0000313" key="3">
    <source>
        <dbReference type="Proteomes" id="UP000663853"/>
    </source>
</evidence>
<proteinExistence type="predicted"/>
<gene>
    <name evidence="2" type="ORF">RDB_LOCUS79954</name>
</gene>
<feature type="compositionally biased region" description="Polar residues" evidence="1">
    <location>
        <begin position="266"/>
        <end position="278"/>
    </location>
</feature>
<dbReference type="AlphaFoldDB" id="A0A8H3H0Z5"/>
<feature type="region of interest" description="Disordered" evidence="1">
    <location>
        <begin position="191"/>
        <end position="216"/>
    </location>
</feature>
<feature type="compositionally biased region" description="Polar residues" evidence="1">
    <location>
        <begin position="331"/>
        <end position="340"/>
    </location>
</feature>
<protein>
    <submittedName>
        <fullName evidence="2">Uncharacterized protein</fullName>
    </submittedName>
</protein>
<accession>A0A8H3H0Z5</accession>
<feature type="compositionally biased region" description="Basic and acidic residues" evidence="1">
    <location>
        <begin position="16"/>
        <end position="28"/>
    </location>
</feature>
<feature type="region of interest" description="Disordered" evidence="1">
    <location>
        <begin position="317"/>
        <end position="340"/>
    </location>
</feature>
<feature type="region of interest" description="Disordered" evidence="1">
    <location>
        <begin position="448"/>
        <end position="479"/>
    </location>
</feature>
<comment type="caution">
    <text evidence="2">The sequence shown here is derived from an EMBL/GenBank/DDBJ whole genome shotgun (WGS) entry which is preliminary data.</text>
</comment>
<reference evidence="2" key="1">
    <citation type="submission" date="2021-01" db="EMBL/GenBank/DDBJ databases">
        <authorList>
            <person name="Kaushik A."/>
        </authorList>
    </citation>
    <scope>NUCLEOTIDE SEQUENCE</scope>
    <source>
        <strain evidence="2">AG6-10EEA</strain>
    </source>
</reference>
<organism evidence="2 3">
    <name type="scientific">Rhizoctonia solani</name>
    <dbReference type="NCBI Taxonomy" id="456999"/>
    <lineage>
        <taxon>Eukaryota</taxon>
        <taxon>Fungi</taxon>
        <taxon>Dikarya</taxon>
        <taxon>Basidiomycota</taxon>
        <taxon>Agaricomycotina</taxon>
        <taxon>Agaricomycetes</taxon>
        <taxon>Cantharellales</taxon>
        <taxon>Ceratobasidiaceae</taxon>
        <taxon>Rhizoctonia</taxon>
    </lineage>
</organism>
<name>A0A8H3H0Z5_9AGAM</name>
<sequence length="774" mass="85818">MSDEMETDQPLQDPGNHIEVEPLGHEETEQYVGAPVSAENGLEVPVIQSQDESTRPPFIYHVTGRTPAERTVPRYKPYKRVADAADGGHASARTRSSQQPMLNARTVATDQVPIQSPPFAAQPTYMPQQPTYFAAHPINPSHLLPVASQPVIEPSSQDLNTITQPVAVPLVSQHERSATVVATDFPKVVQTSQTTSLGGSNKRQRHDRVATPQPTEVRMSPTPIIRAQVLNNTDRALSIHEATKNLAAPRPAVALSTLGASNARLNSPPSHSAPTMGQISAPLRSSPKATTPLSVVRKVPSPIGSINSSLRSLLYSTPDRDLGSTGAHASRPQTIDPNSPPLMTSSPAGIHTIPPITQHVKSTTPPIHTLPPAVVLNQGAEWVPILPSIGPSNQNAEEEATEDEEEMISSVYEDNNDARWQKLYGMIRQMATTQTSLVLDVQRLNSHVNDPSKRSEHNGQGAGGTYVSPPEPPKPVNWDQSVVCDTPAGRRARARREIFVAGLIRGALGSMLKRISNKEPLPDPPPASLRAPSEEEFGIRYNETERSPFNQMAAGIVAEKIVRDQPDLLTAVEKLELRTKVTKHLKYLCRRYKDENRPDAEEFNRRRLKRCSAGSRKRQLYETRLQTLDRFPAALGKHRRLIVHLGVDGTSSDEEDHRNPGMYKIKAKPELSTKVTQLKRNLDFVYNLYFKGPGSKGSQVHRRVPSHLVSTRPFTIEQLPVTCVSRTWFQSLDIAEREFFRFRPHRYDYSFPASLYNFRPTNEEREVVRDSSPA</sequence>
<evidence type="ECO:0000256" key="1">
    <source>
        <dbReference type="SAM" id="MobiDB-lite"/>
    </source>
</evidence>
<dbReference type="EMBL" id="CAJMXA010002052">
    <property type="protein sequence ID" value="CAE6474955.1"/>
    <property type="molecule type" value="Genomic_DNA"/>
</dbReference>
<feature type="region of interest" description="Disordered" evidence="1">
    <location>
        <begin position="266"/>
        <end position="291"/>
    </location>
</feature>
<dbReference type="Proteomes" id="UP000663853">
    <property type="component" value="Unassembled WGS sequence"/>
</dbReference>